<feature type="chain" id="PRO_5019115162" evidence="2">
    <location>
        <begin position="30"/>
        <end position="298"/>
    </location>
</feature>
<name>A0A437CCW8_ORYJA</name>
<reference evidence="3 4" key="2">
    <citation type="submission" date="2019-01" db="EMBL/GenBank/DDBJ databases">
        <title>A chromosome length genome reference of the Java medaka (oryzias javanicus).</title>
        <authorList>
            <person name="Herpin A."/>
            <person name="Takehana Y."/>
            <person name="Naruse K."/>
            <person name="Ansai S."/>
            <person name="Kawaguchi M."/>
        </authorList>
    </citation>
    <scope>NUCLEOTIDE SEQUENCE [LARGE SCALE GENOMIC DNA]</scope>
    <source>
        <strain evidence="3">RS831</strain>
        <tissue evidence="3">Whole body</tissue>
    </source>
</reference>
<dbReference type="Proteomes" id="UP000283210">
    <property type="component" value="Chromosome 18"/>
</dbReference>
<keyword evidence="1" id="KW-0175">Coiled coil</keyword>
<dbReference type="EMBL" id="CM012454">
    <property type="protein sequence ID" value="RVE60659.1"/>
    <property type="molecule type" value="Genomic_DNA"/>
</dbReference>
<accession>A0A437CCW8</accession>
<gene>
    <name evidence="3" type="ORF">OJAV_G00183220</name>
</gene>
<feature type="signal peptide" evidence="2">
    <location>
        <begin position="1"/>
        <end position="29"/>
    </location>
</feature>
<evidence type="ECO:0000256" key="2">
    <source>
        <dbReference type="SAM" id="SignalP"/>
    </source>
</evidence>
<evidence type="ECO:0000313" key="3">
    <source>
        <dbReference type="EMBL" id="RVE60659.1"/>
    </source>
</evidence>
<keyword evidence="4" id="KW-1185">Reference proteome</keyword>
<feature type="coiled-coil region" evidence="1">
    <location>
        <begin position="247"/>
        <end position="296"/>
    </location>
</feature>
<proteinExistence type="predicted"/>
<keyword evidence="2" id="KW-0732">Signal</keyword>
<protein>
    <submittedName>
        <fullName evidence="3">Uncharacterized protein</fullName>
    </submittedName>
</protein>
<dbReference type="AlphaFoldDB" id="A0A437CCW8"/>
<sequence length="298" mass="34174">METAVSPRSHRHRLLFFLVLLCLPCSGNSLSNKDNTEYERKYDVIMSKLMHAAASLVNKDQLKALKNELLQMGEEADRQQVETLNRIEAVVMDFDEKMKEVNYSQKQAKRVKAETETFQKIMKKVEGLMKKIKGVLDKMGVSGAKQSIIYRAPSSSQGSIMTAATSSKRMKVLLFALITLTSAATTLIDDDNLKELKENIQTLKQENQRQRVSNMLDSVFIHDLFKDSGHLMDILPKLLPTTALPPLRDLIQETKFLMNELKTFAEQALKNEDAHIREEEEKLRQMKKLIMSLEKWRS</sequence>
<organism evidence="3 4">
    <name type="scientific">Oryzias javanicus</name>
    <name type="common">Javanese ricefish</name>
    <name type="synonym">Aplocheilus javanicus</name>
    <dbReference type="NCBI Taxonomy" id="123683"/>
    <lineage>
        <taxon>Eukaryota</taxon>
        <taxon>Metazoa</taxon>
        <taxon>Chordata</taxon>
        <taxon>Craniata</taxon>
        <taxon>Vertebrata</taxon>
        <taxon>Euteleostomi</taxon>
        <taxon>Actinopterygii</taxon>
        <taxon>Neopterygii</taxon>
        <taxon>Teleostei</taxon>
        <taxon>Neoteleostei</taxon>
        <taxon>Acanthomorphata</taxon>
        <taxon>Ovalentaria</taxon>
        <taxon>Atherinomorphae</taxon>
        <taxon>Beloniformes</taxon>
        <taxon>Adrianichthyidae</taxon>
        <taxon>Oryziinae</taxon>
        <taxon>Oryzias</taxon>
    </lineage>
</organism>
<evidence type="ECO:0000313" key="4">
    <source>
        <dbReference type="Proteomes" id="UP000283210"/>
    </source>
</evidence>
<reference evidence="3 4" key="1">
    <citation type="submission" date="2018-11" db="EMBL/GenBank/DDBJ databases">
        <authorList>
            <person name="Lopez-Roques C."/>
            <person name="Donnadieu C."/>
            <person name="Bouchez O."/>
            <person name="Klopp C."/>
            <person name="Cabau C."/>
            <person name="Zahm M."/>
        </authorList>
    </citation>
    <scope>NUCLEOTIDE SEQUENCE [LARGE SCALE GENOMIC DNA]</scope>
    <source>
        <strain evidence="3">RS831</strain>
        <tissue evidence="3">Whole body</tissue>
    </source>
</reference>
<evidence type="ECO:0000256" key="1">
    <source>
        <dbReference type="SAM" id="Coils"/>
    </source>
</evidence>